<accession>A0A1R1YDK2</accession>
<dbReference type="OrthoDB" id="415532at2759"/>
<organism evidence="2 3">
    <name type="scientific">Smittium culicis</name>
    <dbReference type="NCBI Taxonomy" id="133412"/>
    <lineage>
        <taxon>Eukaryota</taxon>
        <taxon>Fungi</taxon>
        <taxon>Fungi incertae sedis</taxon>
        <taxon>Zoopagomycota</taxon>
        <taxon>Kickxellomycotina</taxon>
        <taxon>Harpellomycetes</taxon>
        <taxon>Harpellales</taxon>
        <taxon>Legeriomycetaceae</taxon>
        <taxon>Smittium</taxon>
    </lineage>
</organism>
<dbReference type="Pfam" id="PF14033">
    <property type="entry name" value="DUF4246"/>
    <property type="match status" value="1"/>
</dbReference>
<dbReference type="Proteomes" id="UP000187429">
    <property type="component" value="Unassembled WGS sequence"/>
</dbReference>
<dbReference type="InterPro" id="IPR049192">
    <property type="entry name" value="DUF4246_C"/>
</dbReference>
<dbReference type="EMBL" id="LSSM01001737">
    <property type="protein sequence ID" value="OMJ24885.1"/>
    <property type="molecule type" value="Genomic_DNA"/>
</dbReference>
<evidence type="ECO:0000259" key="1">
    <source>
        <dbReference type="Pfam" id="PF14033"/>
    </source>
</evidence>
<evidence type="ECO:0000313" key="2">
    <source>
        <dbReference type="EMBL" id="OMJ24885.1"/>
    </source>
</evidence>
<proteinExistence type="predicted"/>
<evidence type="ECO:0000313" key="3">
    <source>
        <dbReference type="Proteomes" id="UP000187429"/>
    </source>
</evidence>
<gene>
    <name evidence="2" type="ORF">AYI69_g4480</name>
</gene>
<feature type="domain" description="DUF4246" evidence="1">
    <location>
        <begin position="8"/>
        <end position="130"/>
    </location>
</feature>
<dbReference type="AlphaFoldDB" id="A0A1R1YDK2"/>
<comment type="caution">
    <text evidence="2">The sequence shown here is derived from an EMBL/GenBank/DDBJ whole genome shotgun (WGS) entry which is preliminary data.</text>
</comment>
<protein>
    <recommendedName>
        <fullName evidence="1">DUF4246 domain-containing protein</fullName>
    </recommendedName>
</protein>
<sequence length="158" mass="17729">MLSGPVDRAFISDAAIPLQLTETLICLASKLEADIKKNLNKYPNPNNQNLDLFYPSLYLVVFCETRAISKDLEPDQVVDWKSIIETGDISNVIPSSLNNLTSATRSSNLVTNSYYSSSKYQRPPTEFEIDSLIIQRFFHTSTTSILIPTKNIITPVKK</sequence>
<reference evidence="3" key="1">
    <citation type="submission" date="2017-01" db="EMBL/GenBank/DDBJ databases">
        <authorList>
            <person name="Wang Y."/>
            <person name="White M."/>
            <person name="Kvist S."/>
            <person name="Moncalvo J.-M."/>
        </authorList>
    </citation>
    <scope>NUCLEOTIDE SEQUENCE [LARGE SCALE GENOMIC DNA]</scope>
    <source>
        <strain evidence="3">ID-206-W2</strain>
    </source>
</reference>
<keyword evidence="3" id="KW-1185">Reference proteome</keyword>
<name>A0A1R1YDK2_9FUNG</name>